<evidence type="ECO:0000256" key="1">
    <source>
        <dbReference type="SAM" id="Coils"/>
    </source>
</evidence>
<protein>
    <recommendedName>
        <fullName evidence="4">ParB/Sulfiredoxin domain-containing protein</fullName>
    </recommendedName>
</protein>
<sequence length="238" mass="27305">MKELKQSETRIIKRSQINLNPINPKRHSDEKVKLQKKNLQKIGFLGGIVWNEKSRNLIDGHRRIKAMDLHYKYDGTSKTDYDVKVEVVALDDKAEKEQLTYMAVGNTKPDIDLIAGYISDIDYTNVGLDIGELNDILSINTEMPSQLDFVDDLLSPLPSFDEIETPSADEKTYDEKKEHMKAIKQQVRELSIERQQNEEAYITLSFSSYNAKEDFCDLLGISTDDKFVKGEDVLKLIK</sequence>
<evidence type="ECO:0008006" key="4">
    <source>
        <dbReference type="Google" id="ProtNLM"/>
    </source>
</evidence>
<dbReference type="Proteomes" id="UP000286114">
    <property type="component" value="Unassembled WGS sequence"/>
</dbReference>
<gene>
    <name evidence="2" type="ORF">DW873_00125</name>
</gene>
<accession>A0A413XHP3</accession>
<evidence type="ECO:0000313" key="3">
    <source>
        <dbReference type="Proteomes" id="UP000286114"/>
    </source>
</evidence>
<dbReference type="InterPro" id="IPR036086">
    <property type="entry name" value="ParB/Sulfiredoxin_sf"/>
</dbReference>
<evidence type="ECO:0000313" key="2">
    <source>
        <dbReference type="EMBL" id="RHB77445.1"/>
    </source>
</evidence>
<dbReference type="SUPFAM" id="SSF110849">
    <property type="entry name" value="ParB/Sulfiredoxin"/>
    <property type="match status" value="1"/>
</dbReference>
<name>A0A413XHP3_BACUN</name>
<reference evidence="2 3" key="1">
    <citation type="submission" date="2018-08" db="EMBL/GenBank/DDBJ databases">
        <title>A genome reference for cultivated species of the human gut microbiota.</title>
        <authorList>
            <person name="Zou Y."/>
            <person name="Xue W."/>
            <person name="Luo G."/>
        </authorList>
    </citation>
    <scope>NUCLEOTIDE SEQUENCE [LARGE SCALE GENOMIC DNA]</scope>
    <source>
        <strain evidence="2 3">AM39-1</strain>
    </source>
</reference>
<proteinExistence type="predicted"/>
<keyword evidence="1" id="KW-0175">Coiled coil</keyword>
<dbReference type="EMBL" id="QSHA01000001">
    <property type="protein sequence ID" value="RHB77445.1"/>
    <property type="molecule type" value="Genomic_DNA"/>
</dbReference>
<organism evidence="2 3">
    <name type="scientific">Bacteroides uniformis</name>
    <dbReference type="NCBI Taxonomy" id="820"/>
    <lineage>
        <taxon>Bacteria</taxon>
        <taxon>Pseudomonadati</taxon>
        <taxon>Bacteroidota</taxon>
        <taxon>Bacteroidia</taxon>
        <taxon>Bacteroidales</taxon>
        <taxon>Bacteroidaceae</taxon>
        <taxon>Bacteroides</taxon>
    </lineage>
</organism>
<dbReference type="RefSeq" id="WP_117880694.1">
    <property type="nucleotide sequence ID" value="NZ_JADNFT010000003.1"/>
</dbReference>
<feature type="coiled-coil region" evidence="1">
    <location>
        <begin position="173"/>
        <end position="200"/>
    </location>
</feature>
<comment type="caution">
    <text evidence="2">The sequence shown here is derived from an EMBL/GenBank/DDBJ whole genome shotgun (WGS) entry which is preliminary data.</text>
</comment>
<dbReference type="AlphaFoldDB" id="A0A413XHP3"/>